<evidence type="ECO:0000313" key="2">
    <source>
        <dbReference type="EMBL" id="KIO10232.1"/>
    </source>
</evidence>
<keyword evidence="3" id="KW-1185">Reference proteome</keyword>
<reference evidence="3" key="2">
    <citation type="submission" date="2015-01" db="EMBL/GenBank/DDBJ databases">
        <title>Evolutionary Origins and Diversification of the Mycorrhizal Mutualists.</title>
        <authorList>
            <consortium name="DOE Joint Genome Institute"/>
            <consortium name="Mycorrhizal Genomics Consortium"/>
            <person name="Kohler A."/>
            <person name="Kuo A."/>
            <person name="Nagy L.G."/>
            <person name="Floudas D."/>
            <person name="Copeland A."/>
            <person name="Barry K.W."/>
            <person name="Cichocki N."/>
            <person name="Veneault-Fourrey C."/>
            <person name="LaButti K."/>
            <person name="Lindquist E.A."/>
            <person name="Lipzen A."/>
            <person name="Lundell T."/>
            <person name="Morin E."/>
            <person name="Murat C."/>
            <person name="Riley R."/>
            <person name="Ohm R."/>
            <person name="Sun H."/>
            <person name="Tunlid A."/>
            <person name="Henrissat B."/>
            <person name="Grigoriev I.V."/>
            <person name="Hibbett D.S."/>
            <person name="Martin F."/>
        </authorList>
    </citation>
    <scope>NUCLEOTIDE SEQUENCE [LARGE SCALE GENOMIC DNA]</scope>
    <source>
        <strain evidence="3">Marx 270</strain>
    </source>
</reference>
<dbReference type="HOGENOM" id="CLU_1759578_0_0_1"/>
<dbReference type="InParanoid" id="A0A0C3KKV3"/>
<feature type="region of interest" description="Disordered" evidence="1">
    <location>
        <begin position="119"/>
        <end position="148"/>
    </location>
</feature>
<proteinExistence type="predicted"/>
<organism evidence="2 3">
    <name type="scientific">Pisolithus tinctorius Marx 270</name>
    <dbReference type="NCBI Taxonomy" id="870435"/>
    <lineage>
        <taxon>Eukaryota</taxon>
        <taxon>Fungi</taxon>
        <taxon>Dikarya</taxon>
        <taxon>Basidiomycota</taxon>
        <taxon>Agaricomycotina</taxon>
        <taxon>Agaricomycetes</taxon>
        <taxon>Agaricomycetidae</taxon>
        <taxon>Boletales</taxon>
        <taxon>Sclerodermatineae</taxon>
        <taxon>Pisolithaceae</taxon>
        <taxon>Pisolithus</taxon>
    </lineage>
</organism>
<protein>
    <submittedName>
        <fullName evidence="2">Uncharacterized protein</fullName>
    </submittedName>
</protein>
<dbReference type="AlphaFoldDB" id="A0A0C3KKV3"/>
<dbReference type="EMBL" id="KN831952">
    <property type="protein sequence ID" value="KIO10232.1"/>
    <property type="molecule type" value="Genomic_DNA"/>
</dbReference>
<reference evidence="2 3" key="1">
    <citation type="submission" date="2014-04" db="EMBL/GenBank/DDBJ databases">
        <authorList>
            <consortium name="DOE Joint Genome Institute"/>
            <person name="Kuo A."/>
            <person name="Kohler A."/>
            <person name="Costa M.D."/>
            <person name="Nagy L.G."/>
            <person name="Floudas D."/>
            <person name="Copeland A."/>
            <person name="Barry K.W."/>
            <person name="Cichocki N."/>
            <person name="Veneault-Fourrey C."/>
            <person name="LaButti K."/>
            <person name="Lindquist E.A."/>
            <person name="Lipzen A."/>
            <person name="Lundell T."/>
            <person name="Morin E."/>
            <person name="Murat C."/>
            <person name="Sun H."/>
            <person name="Tunlid A."/>
            <person name="Henrissat B."/>
            <person name="Grigoriev I.V."/>
            <person name="Hibbett D.S."/>
            <person name="Martin F."/>
            <person name="Nordberg H.P."/>
            <person name="Cantor M.N."/>
            <person name="Hua S.X."/>
        </authorList>
    </citation>
    <scope>NUCLEOTIDE SEQUENCE [LARGE SCALE GENOMIC DNA]</scope>
    <source>
        <strain evidence="2 3">Marx 270</strain>
    </source>
</reference>
<accession>A0A0C3KKV3</accession>
<sequence length="148" mass="16369">MRSPTRTWSSEDNLTLEDNNRVCAAATIDTVVPNNAITPPVLAQTSQHITQALKNASTHLDANSSLPVHARQAFWEGRGSSPRPKSTAWLTLLSKFSSPRFSNSPMTCSCTFTITTTPIVTERHPPPPPHPLRNHSTQLRHLTEEPVR</sequence>
<evidence type="ECO:0000256" key="1">
    <source>
        <dbReference type="SAM" id="MobiDB-lite"/>
    </source>
</evidence>
<gene>
    <name evidence="2" type="ORF">M404DRAFT_995426</name>
</gene>
<dbReference type="Proteomes" id="UP000054217">
    <property type="component" value="Unassembled WGS sequence"/>
</dbReference>
<name>A0A0C3KKV3_PISTI</name>
<evidence type="ECO:0000313" key="3">
    <source>
        <dbReference type="Proteomes" id="UP000054217"/>
    </source>
</evidence>